<protein>
    <submittedName>
        <fullName evidence="1">Uncharacterized protein</fullName>
    </submittedName>
</protein>
<dbReference type="Gene3D" id="2.60.40.1400">
    <property type="entry name" value="G protein-activated inward rectifier potassium channel 1"/>
    <property type="match status" value="1"/>
</dbReference>
<evidence type="ECO:0000313" key="1">
    <source>
        <dbReference type="EMBL" id="EDV27782.1"/>
    </source>
</evidence>
<dbReference type="InParanoid" id="B3RQ89"/>
<reference evidence="1 2" key="1">
    <citation type="journal article" date="2008" name="Nature">
        <title>The Trichoplax genome and the nature of placozoans.</title>
        <authorList>
            <person name="Srivastava M."/>
            <person name="Begovic E."/>
            <person name="Chapman J."/>
            <person name="Putnam N.H."/>
            <person name="Hellsten U."/>
            <person name="Kawashima T."/>
            <person name="Kuo A."/>
            <person name="Mitros T."/>
            <person name="Salamov A."/>
            <person name="Carpenter M.L."/>
            <person name="Signorovitch A.Y."/>
            <person name="Moreno M.A."/>
            <person name="Kamm K."/>
            <person name="Grimwood J."/>
            <person name="Schmutz J."/>
            <person name="Shapiro H."/>
            <person name="Grigoriev I.V."/>
            <person name="Buss L.W."/>
            <person name="Schierwater B."/>
            <person name="Dellaporta S.L."/>
            <person name="Rokhsar D.S."/>
        </authorList>
    </citation>
    <scope>NUCLEOTIDE SEQUENCE [LARGE SCALE GENOMIC DNA]</scope>
    <source>
        <strain evidence="1 2">Grell-BS-1999</strain>
    </source>
</reference>
<evidence type="ECO:0000313" key="2">
    <source>
        <dbReference type="Proteomes" id="UP000009022"/>
    </source>
</evidence>
<organism evidence="1 2">
    <name type="scientific">Trichoplax adhaerens</name>
    <name type="common">Trichoplax reptans</name>
    <dbReference type="NCBI Taxonomy" id="10228"/>
    <lineage>
        <taxon>Eukaryota</taxon>
        <taxon>Metazoa</taxon>
        <taxon>Placozoa</taxon>
        <taxon>Uniplacotomia</taxon>
        <taxon>Trichoplacea</taxon>
        <taxon>Trichoplacidae</taxon>
        <taxon>Trichoplax</taxon>
    </lineage>
</organism>
<dbReference type="InterPro" id="IPR013518">
    <property type="entry name" value="K_chnl_inward-rec_Kir_cyto"/>
</dbReference>
<dbReference type="KEGG" id="tad:TRIADDRAFT_53817"/>
<accession>B3RQ89</accession>
<dbReference type="EMBL" id="DS985242">
    <property type="protein sequence ID" value="EDV27782.1"/>
    <property type="molecule type" value="Genomic_DNA"/>
</dbReference>
<dbReference type="GeneID" id="6750831"/>
<name>B3RQ89_TRIAD</name>
<dbReference type="InterPro" id="IPR014756">
    <property type="entry name" value="Ig_E-set"/>
</dbReference>
<dbReference type="RefSeq" id="XP_002109616.1">
    <property type="nucleotide sequence ID" value="XM_002109580.1"/>
</dbReference>
<dbReference type="Proteomes" id="UP000009022">
    <property type="component" value="Unassembled WGS sequence"/>
</dbReference>
<keyword evidence="2" id="KW-1185">Reference proteome</keyword>
<dbReference type="HOGENOM" id="CLU_2309565_0_0_1"/>
<dbReference type="CTD" id="6750831"/>
<gene>
    <name evidence="1" type="ORF">TRIADDRAFT_53817</name>
</gene>
<dbReference type="AlphaFoldDB" id="B3RQ89"/>
<proteinExistence type="predicted"/>
<dbReference type="SUPFAM" id="SSF81296">
    <property type="entry name" value="E set domains"/>
    <property type="match status" value="1"/>
</dbReference>
<sequence length="100" mass="11691">MVKFTHRLDEMSELKKAMMDPNEDFGLMDTITGADACTLNPVLDVGRYRHEDIIRNYHFIDMIERIRIEADSNDHELYVDFNKLNQVISLDKAEEELATD</sequence>